<evidence type="ECO:0000313" key="4">
    <source>
        <dbReference type="Proteomes" id="UP001219901"/>
    </source>
</evidence>
<evidence type="ECO:0000256" key="1">
    <source>
        <dbReference type="SAM" id="Phobius"/>
    </source>
</evidence>
<reference evidence="4 5" key="1">
    <citation type="submission" date="2019-11" db="EMBL/GenBank/DDBJ databases">
        <authorList>
            <person name="Cho J.-C."/>
        </authorList>
    </citation>
    <scope>NUCLEOTIDE SEQUENCE [LARGE SCALE GENOMIC DNA]</scope>
    <source>
        <strain evidence="3 4">JH1073</strain>
        <strain evidence="2 5">JH702</strain>
    </source>
</reference>
<evidence type="ECO:0000313" key="5">
    <source>
        <dbReference type="Proteomes" id="UP001321249"/>
    </source>
</evidence>
<proteinExistence type="predicted"/>
<keyword evidence="1" id="KW-0472">Membrane</keyword>
<keyword evidence="1" id="KW-0812">Transmembrane</keyword>
<keyword evidence="4" id="KW-1185">Reference proteome</keyword>
<dbReference type="EMBL" id="WMBE01000001">
    <property type="protein sequence ID" value="MDG0866029.1"/>
    <property type="molecule type" value="Genomic_DNA"/>
</dbReference>
<feature type="transmembrane region" description="Helical" evidence="1">
    <location>
        <begin position="20"/>
        <end position="45"/>
    </location>
</feature>
<dbReference type="Proteomes" id="UP001321249">
    <property type="component" value="Unassembled WGS sequence"/>
</dbReference>
<gene>
    <name evidence="2" type="ORF">GKO46_02960</name>
    <name evidence="3" type="ORF">GKO48_06300</name>
</gene>
<feature type="transmembrane region" description="Helical" evidence="1">
    <location>
        <begin position="95"/>
        <end position="114"/>
    </location>
</feature>
<name>A0AAJ5ZM62_9CHLR</name>
<feature type="transmembrane region" description="Helical" evidence="1">
    <location>
        <begin position="121"/>
        <end position="141"/>
    </location>
</feature>
<protein>
    <submittedName>
        <fullName evidence="3">Cytochrome C</fullName>
    </submittedName>
</protein>
<evidence type="ECO:0000313" key="3">
    <source>
        <dbReference type="EMBL" id="WFG40758.1"/>
    </source>
</evidence>
<organism evidence="3 4">
    <name type="scientific">Candidatus Lucifugimonas marina</name>
    <dbReference type="NCBI Taxonomy" id="3038979"/>
    <lineage>
        <taxon>Bacteria</taxon>
        <taxon>Bacillati</taxon>
        <taxon>Chloroflexota</taxon>
        <taxon>Dehalococcoidia</taxon>
        <taxon>SAR202 cluster</taxon>
        <taxon>Candidatus Lucifugimonadales</taxon>
        <taxon>Candidatus Lucifugimonadaceae</taxon>
        <taxon>Candidatus Lucifugimonas</taxon>
    </lineage>
</organism>
<dbReference type="Proteomes" id="UP001219901">
    <property type="component" value="Chromosome"/>
</dbReference>
<reference evidence="4" key="3">
    <citation type="submission" date="2023-06" db="EMBL/GenBank/DDBJ databases">
        <title>Pangenomics reveal diversification of enzyme families and niche specialization in globally abundant SAR202 bacteria.</title>
        <authorList>
            <person name="Saw J.H.W."/>
        </authorList>
    </citation>
    <scope>NUCLEOTIDE SEQUENCE [LARGE SCALE GENOMIC DNA]</scope>
    <source>
        <strain evidence="4">JH1073</strain>
    </source>
</reference>
<keyword evidence="1" id="KW-1133">Transmembrane helix</keyword>
<reference evidence="3" key="2">
    <citation type="journal article" date="2023" name="Nat. Commun.">
        <title>Cultivation of marine bacteria of the SAR202 clade.</title>
        <authorList>
            <person name="Lim Y."/>
            <person name="Seo J.H."/>
            <person name="Giovannoni S.J."/>
            <person name="Kang I."/>
            <person name="Cho J.C."/>
        </authorList>
    </citation>
    <scope>NUCLEOTIDE SEQUENCE</scope>
    <source>
        <strain evidence="3">JH1073</strain>
    </source>
</reference>
<dbReference type="EMBL" id="CP046147">
    <property type="protein sequence ID" value="WFG40758.1"/>
    <property type="molecule type" value="Genomic_DNA"/>
</dbReference>
<dbReference type="AlphaFoldDB" id="A0AAJ5ZM62"/>
<sequence length="221" mass="25195">MKEKAFGPRIPREIVFRDRFRFILPTVLMLAAAIVLFVSTFFPYWHMDMDAPQYPRGLEMTIFVNRVEGDVQEVDTLNHYIGMRPLSEAGELERSMSVIAIGALGMLIIAAIFIHNPCALLLTWPVLLYPAIFLFDLWYWMQDFGLNLDDSAPLSNIIEPFVPPLIGEGKIAQFTTYASWESGLWMSMGASVLIALGIFFHRRAYKPLLDEARAENNQHGH</sequence>
<feature type="transmembrane region" description="Helical" evidence="1">
    <location>
        <begin position="183"/>
        <end position="200"/>
    </location>
</feature>
<accession>A0AAJ5ZM62</accession>
<evidence type="ECO:0000313" key="2">
    <source>
        <dbReference type="EMBL" id="MDG0866029.1"/>
    </source>
</evidence>